<keyword evidence="2" id="KW-0689">Ribosomal protein</keyword>
<evidence type="ECO:0000256" key="3">
    <source>
        <dbReference type="ARBA" id="ARBA00023274"/>
    </source>
</evidence>
<keyword evidence="6" id="KW-1185">Reference proteome</keyword>
<evidence type="ECO:0000313" key="6">
    <source>
        <dbReference type="Proteomes" id="UP001157418"/>
    </source>
</evidence>
<dbReference type="GO" id="GO:0005840">
    <property type="term" value="C:ribosome"/>
    <property type="evidence" value="ECO:0007669"/>
    <property type="project" value="UniProtKB-KW"/>
</dbReference>
<keyword evidence="3" id="KW-0687">Ribonucleoprotein</keyword>
<organism evidence="5 6">
    <name type="scientific">Lactuca virosa</name>
    <dbReference type="NCBI Taxonomy" id="75947"/>
    <lineage>
        <taxon>Eukaryota</taxon>
        <taxon>Viridiplantae</taxon>
        <taxon>Streptophyta</taxon>
        <taxon>Embryophyta</taxon>
        <taxon>Tracheophyta</taxon>
        <taxon>Spermatophyta</taxon>
        <taxon>Magnoliopsida</taxon>
        <taxon>eudicotyledons</taxon>
        <taxon>Gunneridae</taxon>
        <taxon>Pentapetalae</taxon>
        <taxon>asterids</taxon>
        <taxon>campanulids</taxon>
        <taxon>Asterales</taxon>
        <taxon>Asteraceae</taxon>
        <taxon>Cichorioideae</taxon>
        <taxon>Cichorieae</taxon>
        <taxon>Lactucinae</taxon>
        <taxon>Lactuca</taxon>
    </lineage>
</organism>
<dbReference type="GO" id="GO:0019843">
    <property type="term" value="F:rRNA binding"/>
    <property type="evidence" value="ECO:0007669"/>
    <property type="project" value="InterPro"/>
</dbReference>
<gene>
    <name evidence="5" type="ORF">LVIROSA_LOCUS1154</name>
</gene>
<sequence>MVSISSLAFSSNEDASINEYHHEDVENHSEFLKDYVEDSGNITLEEQKSAVKEDGGDEVLILGSDKRMDGMKGKIDLESKEDEKKTKIGDNFQFLKIVGVGFKARAESEGHLLFLKLGYSHEVELTVPPAVRVFFFKPNIVCCTGIDKEMVY</sequence>
<dbReference type="InterPro" id="IPR020040">
    <property type="entry name" value="Ribosomal_uL6_a/b-dom"/>
</dbReference>
<dbReference type="Pfam" id="PF00347">
    <property type="entry name" value="Ribosomal_L6"/>
    <property type="match status" value="1"/>
</dbReference>
<dbReference type="PANTHER" id="PTHR11655:SF17">
    <property type="entry name" value="RIBOSOMAL PROTEIN L6-RELATED"/>
    <property type="match status" value="1"/>
</dbReference>
<comment type="similarity">
    <text evidence="1">Belongs to the universal ribosomal protein uL6 family.</text>
</comment>
<feature type="domain" description="Large ribosomal subunit protein uL6 alpha-beta" evidence="4">
    <location>
        <begin position="100"/>
        <end position="150"/>
    </location>
</feature>
<dbReference type="GO" id="GO:0006412">
    <property type="term" value="P:translation"/>
    <property type="evidence" value="ECO:0007669"/>
    <property type="project" value="InterPro"/>
</dbReference>
<dbReference type="Proteomes" id="UP001157418">
    <property type="component" value="Unassembled WGS sequence"/>
</dbReference>
<evidence type="ECO:0000313" key="5">
    <source>
        <dbReference type="EMBL" id="CAH1413182.1"/>
    </source>
</evidence>
<dbReference type="AlphaFoldDB" id="A0AAU9LFN0"/>
<proteinExistence type="inferred from homology"/>
<dbReference type="Gene3D" id="3.90.930.12">
    <property type="entry name" value="Ribosomal protein L6, alpha-beta domain"/>
    <property type="match status" value="1"/>
</dbReference>
<protein>
    <recommendedName>
        <fullName evidence="4">Large ribosomal subunit protein uL6 alpha-beta domain-containing protein</fullName>
    </recommendedName>
</protein>
<dbReference type="InterPro" id="IPR036789">
    <property type="entry name" value="Ribosomal_uL6-like_a/b-dom_sf"/>
</dbReference>
<dbReference type="SUPFAM" id="SSF56053">
    <property type="entry name" value="Ribosomal protein L6"/>
    <property type="match status" value="1"/>
</dbReference>
<dbReference type="InterPro" id="IPR000702">
    <property type="entry name" value="Ribosomal_uL6-like"/>
</dbReference>
<dbReference type="PANTHER" id="PTHR11655">
    <property type="entry name" value="60S/50S RIBOSOMAL PROTEIN L6/L9"/>
    <property type="match status" value="1"/>
</dbReference>
<name>A0AAU9LFN0_9ASTR</name>
<dbReference type="GO" id="GO:1990904">
    <property type="term" value="C:ribonucleoprotein complex"/>
    <property type="evidence" value="ECO:0007669"/>
    <property type="project" value="UniProtKB-KW"/>
</dbReference>
<accession>A0AAU9LFN0</accession>
<evidence type="ECO:0000256" key="2">
    <source>
        <dbReference type="ARBA" id="ARBA00022980"/>
    </source>
</evidence>
<comment type="caution">
    <text evidence="5">The sequence shown here is derived from an EMBL/GenBank/DDBJ whole genome shotgun (WGS) entry which is preliminary data.</text>
</comment>
<evidence type="ECO:0000256" key="1">
    <source>
        <dbReference type="ARBA" id="ARBA00009356"/>
    </source>
</evidence>
<dbReference type="EMBL" id="CAKMRJ010000001">
    <property type="protein sequence ID" value="CAH1413182.1"/>
    <property type="molecule type" value="Genomic_DNA"/>
</dbReference>
<evidence type="ECO:0000259" key="4">
    <source>
        <dbReference type="Pfam" id="PF00347"/>
    </source>
</evidence>
<dbReference type="GO" id="GO:0003735">
    <property type="term" value="F:structural constituent of ribosome"/>
    <property type="evidence" value="ECO:0007669"/>
    <property type="project" value="InterPro"/>
</dbReference>
<reference evidence="5 6" key="1">
    <citation type="submission" date="2022-01" db="EMBL/GenBank/DDBJ databases">
        <authorList>
            <person name="Xiong W."/>
            <person name="Schranz E."/>
        </authorList>
    </citation>
    <scope>NUCLEOTIDE SEQUENCE [LARGE SCALE GENOMIC DNA]</scope>
</reference>